<keyword evidence="3" id="KW-1185">Reference proteome</keyword>
<dbReference type="Proteomes" id="UP000294513">
    <property type="component" value="Unassembled WGS sequence"/>
</dbReference>
<proteinExistence type="predicted"/>
<name>A0A4R5B2G7_9ACTN</name>
<feature type="signal peptide" evidence="1">
    <location>
        <begin position="1"/>
        <end position="32"/>
    </location>
</feature>
<dbReference type="EMBL" id="SMKU01000163">
    <property type="protein sequence ID" value="TDD79911.1"/>
    <property type="molecule type" value="Genomic_DNA"/>
</dbReference>
<evidence type="ECO:0000313" key="2">
    <source>
        <dbReference type="EMBL" id="TDD79911.1"/>
    </source>
</evidence>
<gene>
    <name evidence="2" type="ORF">E1298_26830</name>
</gene>
<accession>A0A4R5B2G7</accession>
<keyword evidence="1" id="KW-0732">Signal</keyword>
<dbReference type="AlphaFoldDB" id="A0A4R5B2G7"/>
<reference evidence="2 3" key="1">
    <citation type="submission" date="2019-03" db="EMBL/GenBank/DDBJ databases">
        <title>Draft genome sequences of novel Actinobacteria.</title>
        <authorList>
            <person name="Sahin N."/>
            <person name="Ay H."/>
            <person name="Saygin H."/>
        </authorList>
    </citation>
    <scope>NUCLEOTIDE SEQUENCE [LARGE SCALE GENOMIC DNA]</scope>
    <source>
        <strain evidence="2 3">H3C3</strain>
    </source>
</reference>
<organism evidence="2 3">
    <name type="scientific">Actinomadura rubrisoli</name>
    <dbReference type="NCBI Taxonomy" id="2530368"/>
    <lineage>
        <taxon>Bacteria</taxon>
        <taxon>Bacillati</taxon>
        <taxon>Actinomycetota</taxon>
        <taxon>Actinomycetes</taxon>
        <taxon>Streptosporangiales</taxon>
        <taxon>Thermomonosporaceae</taxon>
        <taxon>Actinomadura</taxon>
    </lineage>
</organism>
<dbReference type="RefSeq" id="WP_131898001.1">
    <property type="nucleotide sequence ID" value="NZ_SMKU01000163.1"/>
</dbReference>
<comment type="caution">
    <text evidence="2">The sequence shown here is derived from an EMBL/GenBank/DDBJ whole genome shotgun (WGS) entry which is preliminary data.</text>
</comment>
<evidence type="ECO:0000256" key="1">
    <source>
        <dbReference type="SAM" id="SignalP"/>
    </source>
</evidence>
<evidence type="ECO:0000313" key="3">
    <source>
        <dbReference type="Proteomes" id="UP000294513"/>
    </source>
</evidence>
<sequence length="102" mass="10246">MSRSPRVPRLAAAALLAAVVGGGTVMTTAVTAATPATADASECQKYLIDRYPGVVTEAAATAACTVPANLPDKGIPVCEQGGKALDITKEDASRACSLATQK</sequence>
<feature type="chain" id="PRO_5020944781" description="Secreted protein" evidence="1">
    <location>
        <begin position="33"/>
        <end position="102"/>
    </location>
</feature>
<protein>
    <recommendedName>
        <fullName evidence="4">Secreted protein</fullName>
    </recommendedName>
</protein>
<evidence type="ECO:0008006" key="4">
    <source>
        <dbReference type="Google" id="ProtNLM"/>
    </source>
</evidence>